<dbReference type="PaxDb" id="5061-CADANGAP00011372"/>
<dbReference type="InterPro" id="IPR018957">
    <property type="entry name" value="Znf_C3HC4_RING-type"/>
</dbReference>
<name>A0A117E0H5_ASPNG</name>
<evidence type="ECO:0000256" key="5">
    <source>
        <dbReference type="SAM" id="MobiDB-lite"/>
    </source>
</evidence>
<dbReference type="EMBL" id="BCMY01000008">
    <property type="protein sequence ID" value="GAQ42608.1"/>
    <property type="molecule type" value="Genomic_DNA"/>
</dbReference>
<feature type="compositionally biased region" description="Basic residues" evidence="5">
    <location>
        <begin position="1"/>
        <end position="12"/>
    </location>
</feature>
<reference evidence="8" key="1">
    <citation type="journal article" date="2016" name="Genome Announc.">
        <title>Draft genome sequence of Aspergillus niger strain An76.</title>
        <authorList>
            <person name="Gong W."/>
            <person name="Cheng Z."/>
            <person name="Zhang H."/>
            <person name="Liu L."/>
            <person name="Gao P."/>
            <person name="Wang L."/>
        </authorList>
    </citation>
    <scope>NUCLEOTIDE SEQUENCE [LARGE SCALE GENOMIC DNA]</scope>
    <source>
        <strain evidence="8">An76</strain>
    </source>
</reference>
<dbReference type="SMART" id="SM00184">
    <property type="entry name" value="RING"/>
    <property type="match status" value="1"/>
</dbReference>
<dbReference type="PANTHER" id="PTHR47094:SF1">
    <property type="entry name" value="RING-TYPE E3 UBIQUITIN TRANSFERASE"/>
    <property type="match status" value="1"/>
</dbReference>
<protein>
    <submittedName>
        <fullName evidence="7">Unnamed protein product</fullName>
    </submittedName>
</protein>
<dbReference type="OMA" id="HKCIIDT"/>
<dbReference type="InterPro" id="IPR017907">
    <property type="entry name" value="Znf_RING_CS"/>
</dbReference>
<evidence type="ECO:0000256" key="3">
    <source>
        <dbReference type="ARBA" id="ARBA00022833"/>
    </source>
</evidence>
<dbReference type="Pfam" id="PF00097">
    <property type="entry name" value="zf-C3HC4"/>
    <property type="match status" value="1"/>
</dbReference>
<dbReference type="InterPro" id="IPR013083">
    <property type="entry name" value="Znf_RING/FYVE/PHD"/>
</dbReference>
<accession>A0A117E0H5</accession>
<evidence type="ECO:0000259" key="6">
    <source>
        <dbReference type="PROSITE" id="PS50089"/>
    </source>
</evidence>
<dbReference type="InterPro" id="IPR049627">
    <property type="entry name" value="SLX8"/>
</dbReference>
<dbReference type="VEuPathDB" id="FungiDB:An14g06570"/>
<dbReference type="AlphaFoldDB" id="A0A117E0H5"/>
<gene>
    <name evidence="7" type="ORF">ABL_05269</name>
</gene>
<organism evidence="7 8">
    <name type="scientific">Aspergillus niger</name>
    <dbReference type="NCBI Taxonomy" id="5061"/>
    <lineage>
        <taxon>Eukaryota</taxon>
        <taxon>Fungi</taxon>
        <taxon>Dikarya</taxon>
        <taxon>Ascomycota</taxon>
        <taxon>Pezizomycotina</taxon>
        <taxon>Eurotiomycetes</taxon>
        <taxon>Eurotiomycetidae</taxon>
        <taxon>Eurotiales</taxon>
        <taxon>Aspergillaceae</taxon>
        <taxon>Aspergillus</taxon>
        <taxon>Aspergillus subgen. Circumdati</taxon>
    </lineage>
</organism>
<feature type="compositionally biased region" description="Basic residues" evidence="5">
    <location>
        <begin position="41"/>
        <end position="50"/>
    </location>
</feature>
<dbReference type="GO" id="GO:0061630">
    <property type="term" value="F:ubiquitin protein ligase activity"/>
    <property type="evidence" value="ECO:0007669"/>
    <property type="project" value="InterPro"/>
</dbReference>
<keyword evidence="3" id="KW-0862">Zinc</keyword>
<dbReference type="Gene3D" id="3.30.40.10">
    <property type="entry name" value="Zinc/RING finger domain, C3HC4 (zinc finger)"/>
    <property type="match status" value="1"/>
</dbReference>
<keyword evidence="2 4" id="KW-0863">Zinc-finger</keyword>
<evidence type="ECO:0000256" key="1">
    <source>
        <dbReference type="ARBA" id="ARBA00022723"/>
    </source>
</evidence>
<evidence type="ECO:0000313" key="7">
    <source>
        <dbReference type="EMBL" id="GAQ42608.1"/>
    </source>
</evidence>
<dbReference type="UniPathway" id="UPA00143"/>
<evidence type="ECO:0000256" key="2">
    <source>
        <dbReference type="ARBA" id="ARBA00022771"/>
    </source>
</evidence>
<evidence type="ECO:0000256" key="4">
    <source>
        <dbReference type="PROSITE-ProRule" id="PRU00175"/>
    </source>
</evidence>
<proteinExistence type="predicted"/>
<feature type="domain" description="RING-type" evidence="6">
    <location>
        <begin position="105"/>
        <end position="156"/>
    </location>
</feature>
<keyword evidence="1" id="KW-0479">Metal-binding</keyword>
<dbReference type="PROSITE" id="PS00518">
    <property type="entry name" value="ZF_RING_1"/>
    <property type="match status" value="1"/>
</dbReference>
<comment type="caution">
    <text evidence="7">The sequence shown here is derived from an EMBL/GenBank/DDBJ whole genome shotgun (WGS) entry which is preliminary data.</text>
</comment>
<dbReference type="VEuPathDB" id="FungiDB:ATCC64974_5310"/>
<dbReference type="Proteomes" id="UP000068243">
    <property type="component" value="Unassembled WGS sequence"/>
</dbReference>
<dbReference type="GO" id="GO:0016567">
    <property type="term" value="P:protein ubiquitination"/>
    <property type="evidence" value="ECO:0007669"/>
    <property type="project" value="UniProtKB-UniPathway"/>
</dbReference>
<dbReference type="InterPro" id="IPR001841">
    <property type="entry name" value="Znf_RING"/>
</dbReference>
<dbReference type="OrthoDB" id="6270329at2759"/>
<dbReference type="PANTHER" id="PTHR47094">
    <property type="entry name" value="ELFLESS, ISOFORM B"/>
    <property type="match status" value="1"/>
</dbReference>
<dbReference type="SUPFAM" id="SSF57850">
    <property type="entry name" value="RING/U-box"/>
    <property type="match status" value="1"/>
</dbReference>
<dbReference type="PROSITE" id="PS50089">
    <property type="entry name" value="ZF_RING_2"/>
    <property type="match status" value="1"/>
</dbReference>
<dbReference type="VEuPathDB" id="FungiDB:M747DRAFT_336221"/>
<dbReference type="GO" id="GO:0033768">
    <property type="term" value="C:SUMO-targeted ubiquitin ligase complex"/>
    <property type="evidence" value="ECO:0007669"/>
    <property type="project" value="TreeGrafter"/>
</dbReference>
<dbReference type="GO" id="GO:0140082">
    <property type="term" value="F:SUMO-ubiquitin ligase activity"/>
    <property type="evidence" value="ECO:0007669"/>
    <property type="project" value="TreeGrafter"/>
</dbReference>
<sequence length="189" mass="20863">MDSASPRRRASAARHLSLEPSPPAHRRLSHESIDALEASGHQKKRRRTSHSGRQENAPPDAVDLTAAEDMDPVSRTQAKQRADVILAQQSLDHNKGESVLLAYKCPVCMDTPVDATSTACGHLFCHKCIMDTLKFSEAQRSDMSGKGPRGTCPVCRKYLSRNDLPGPKRNLVPLQIKLTTRKRTTETAQ</sequence>
<evidence type="ECO:0000313" key="8">
    <source>
        <dbReference type="Proteomes" id="UP000068243"/>
    </source>
</evidence>
<dbReference type="VEuPathDB" id="FungiDB:ASPNIDRAFT2_1116076"/>
<dbReference type="GO" id="GO:0006511">
    <property type="term" value="P:ubiquitin-dependent protein catabolic process"/>
    <property type="evidence" value="ECO:0007669"/>
    <property type="project" value="TreeGrafter"/>
</dbReference>
<feature type="region of interest" description="Disordered" evidence="5">
    <location>
        <begin position="1"/>
        <end position="66"/>
    </location>
</feature>
<dbReference type="GO" id="GO:0008270">
    <property type="term" value="F:zinc ion binding"/>
    <property type="evidence" value="ECO:0007669"/>
    <property type="project" value="UniProtKB-KW"/>
</dbReference>
<dbReference type="GO" id="GO:0032183">
    <property type="term" value="F:SUMO binding"/>
    <property type="evidence" value="ECO:0007669"/>
    <property type="project" value="TreeGrafter"/>
</dbReference>